<dbReference type="Gene3D" id="1.10.150.130">
    <property type="match status" value="1"/>
</dbReference>
<evidence type="ECO:0008006" key="6">
    <source>
        <dbReference type="Google" id="ProtNLM"/>
    </source>
</evidence>
<name>A0A6J8EBT7_MYTCO</name>
<evidence type="ECO:0000313" key="5">
    <source>
        <dbReference type="Proteomes" id="UP000507470"/>
    </source>
</evidence>
<sequence length="327" mass="37513">MSDNTNCSIVAKKTLVHRASTKVSSKTNKHSFTKKSSTSTKNTNLSSKPRSVQVNSMAAINRNFRDKGFSRDTRKLLRASWRSGTKQDYTSKFKKFNCWCSERKKDPYSANLADCADFLTSLYTSGLQYRTIAGYRSMLSSLLSPIDNIPIGQHPYISRLLKGVFNSRPPKVKLVPEWDLHKILDMLQKSPFEPLREAEIKFVTYKVIFLTAITTFRRCSDLQALRIGEGFVNVQSRGITFLRPGLSKQDRQNHYGSKIFVPCFKDNKKLDPKRAIAIYLKRTEKVRKDEGKLFLSLVKPFKPVSSQTIARWIVNTFKMAYGEDDFF</sequence>
<dbReference type="SUPFAM" id="SSF56349">
    <property type="entry name" value="DNA breaking-rejoining enzymes"/>
    <property type="match status" value="1"/>
</dbReference>
<dbReference type="InterPro" id="IPR013762">
    <property type="entry name" value="Integrase-like_cat_sf"/>
</dbReference>
<dbReference type="SUPFAM" id="SSF47823">
    <property type="entry name" value="lambda integrase-like, N-terminal domain"/>
    <property type="match status" value="1"/>
</dbReference>
<organism evidence="4 5">
    <name type="scientific">Mytilus coruscus</name>
    <name type="common">Sea mussel</name>
    <dbReference type="NCBI Taxonomy" id="42192"/>
    <lineage>
        <taxon>Eukaryota</taxon>
        <taxon>Metazoa</taxon>
        <taxon>Spiralia</taxon>
        <taxon>Lophotrochozoa</taxon>
        <taxon>Mollusca</taxon>
        <taxon>Bivalvia</taxon>
        <taxon>Autobranchia</taxon>
        <taxon>Pteriomorphia</taxon>
        <taxon>Mytilida</taxon>
        <taxon>Mytiloidea</taxon>
        <taxon>Mytilidae</taxon>
        <taxon>Mytilinae</taxon>
        <taxon>Mytilus</taxon>
    </lineage>
</organism>
<dbReference type="OrthoDB" id="9049843at2759"/>
<dbReference type="GO" id="GO:0015074">
    <property type="term" value="P:DNA integration"/>
    <property type="evidence" value="ECO:0007669"/>
    <property type="project" value="InterPro"/>
</dbReference>
<dbReference type="GO" id="GO:0006310">
    <property type="term" value="P:DNA recombination"/>
    <property type="evidence" value="ECO:0007669"/>
    <property type="project" value="UniProtKB-KW"/>
</dbReference>
<dbReference type="Proteomes" id="UP000507470">
    <property type="component" value="Unassembled WGS sequence"/>
</dbReference>
<dbReference type="PANTHER" id="PTHR35617">
    <property type="entry name" value="PHAGE_INTEGRASE DOMAIN-CONTAINING PROTEIN"/>
    <property type="match status" value="1"/>
</dbReference>
<keyword evidence="5" id="KW-1185">Reference proteome</keyword>
<proteinExistence type="predicted"/>
<dbReference type="PANTHER" id="PTHR35617:SF3">
    <property type="entry name" value="CORE-BINDING (CB) DOMAIN-CONTAINING PROTEIN"/>
    <property type="match status" value="1"/>
</dbReference>
<evidence type="ECO:0000256" key="3">
    <source>
        <dbReference type="SAM" id="MobiDB-lite"/>
    </source>
</evidence>
<keyword evidence="2" id="KW-0233">DNA recombination</keyword>
<dbReference type="GO" id="GO:0003677">
    <property type="term" value="F:DNA binding"/>
    <property type="evidence" value="ECO:0007669"/>
    <property type="project" value="UniProtKB-KW"/>
</dbReference>
<dbReference type="EMBL" id="CACVKT020008728">
    <property type="protein sequence ID" value="CAC5417092.1"/>
    <property type="molecule type" value="Genomic_DNA"/>
</dbReference>
<evidence type="ECO:0000256" key="2">
    <source>
        <dbReference type="ARBA" id="ARBA00023172"/>
    </source>
</evidence>
<dbReference type="AlphaFoldDB" id="A0A6J8EBT7"/>
<evidence type="ECO:0000313" key="4">
    <source>
        <dbReference type="EMBL" id="CAC5417092.1"/>
    </source>
</evidence>
<feature type="compositionally biased region" description="Low complexity" evidence="3">
    <location>
        <begin position="34"/>
        <end position="48"/>
    </location>
</feature>
<gene>
    <name evidence="4" type="ORF">MCOR_49646</name>
</gene>
<dbReference type="InterPro" id="IPR010998">
    <property type="entry name" value="Integrase_recombinase_N"/>
</dbReference>
<feature type="region of interest" description="Disordered" evidence="3">
    <location>
        <begin position="20"/>
        <end position="51"/>
    </location>
</feature>
<evidence type="ECO:0000256" key="1">
    <source>
        <dbReference type="ARBA" id="ARBA00023125"/>
    </source>
</evidence>
<dbReference type="InterPro" id="IPR011010">
    <property type="entry name" value="DNA_brk_join_enz"/>
</dbReference>
<protein>
    <recommendedName>
        <fullName evidence="6">Core-binding (CB) domain-containing protein</fullName>
    </recommendedName>
</protein>
<keyword evidence="1" id="KW-0238">DNA-binding</keyword>
<accession>A0A6J8EBT7</accession>
<dbReference type="Gene3D" id="1.10.443.10">
    <property type="entry name" value="Intergrase catalytic core"/>
    <property type="match status" value="1"/>
</dbReference>
<reference evidence="4 5" key="1">
    <citation type="submission" date="2020-06" db="EMBL/GenBank/DDBJ databases">
        <authorList>
            <person name="Li R."/>
            <person name="Bekaert M."/>
        </authorList>
    </citation>
    <scope>NUCLEOTIDE SEQUENCE [LARGE SCALE GENOMIC DNA]</scope>
    <source>
        <strain evidence="5">wild</strain>
    </source>
</reference>